<keyword evidence="2" id="KW-1185">Reference proteome</keyword>
<evidence type="ECO:0000313" key="1">
    <source>
        <dbReference type="EMBL" id="GIY25857.1"/>
    </source>
</evidence>
<dbReference type="AlphaFoldDB" id="A0AAV4S0C8"/>
<organism evidence="1 2">
    <name type="scientific">Caerostris extrusa</name>
    <name type="common">Bark spider</name>
    <name type="synonym">Caerostris bankana</name>
    <dbReference type="NCBI Taxonomy" id="172846"/>
    <lineage>
        <taxon>Eukaryota</taxon>
        <taxon>Metazoa</taxon>
        <taxon>Ecdysozoa</taxon>
        <taxon>Arthropoda</taxon>
        <taxon>Chelicerata</taxon>
        <taxon>Arachnida</taxon>
        <taxon>Araneae</taxon>
        <taxon>Araneomorphae</taxon>
        <taxon>Entelegynae</taxon>
        <taxon>Araneoidea</taxon>
        <taxon>Araneidae</taxon>
        <taxon>Caerostris</taxon>
    </lineage>
</organism>
<dbReference type="EMBL" id="BPLR01008590">
    <property type="protein sequence ID" value="GIY25857.1"/>
    <property type="molecule type" value="Genomic_DNA"/>
</dbReference>
<evidence type="ECO:0000313" key="2">
    <source>
        <dbReference type="Proteomes" id="UP001054945"/>
    </source>
</evidence>
<reference evidence="1 2" key="1">
    <citation type="submission" date="2021-06" db="EMBL/GenBank/DDBJ databases">
        <title>Caerostris extrusa draft genome.</title>
        <authorList>
            <person name="Kono N."/>
            <person name="Arakawa K."/>
        </authorList>
    </citation>
    <scope>NUCLEOTIDE SEQUENCE [LARGE SCALE GENOMIC DNA]</scope>
</reference>
<comment type="caution">
    <text evidence="1">The sequence shown here is derived from an EMBL/GenBank/DDBJ whole genome shotgun (WGS) entry which is preliminary data.</text>
</comment>
<accession>A0AAV4S0C8</accession>
<gene>
    <name evidence="1" type="ORF">CEXT_814731</name>
</gene>
<dbReference type="Proteomes" id="UP001054945">
    <property type="component" value="Unassembled WGS sequence"/>
</dbReference>
<name>A0AAV4S0C8_CAEEX</name>
<sequence length="93" mass="10357">MSIRVQVLINCVITNKNEHIMHMNKSEFKWTMQGIFASKSPSSKFCIRNCFSLYILPALSEQSIPPLCPGATADLHGCQPKRRRLPAAALAAK</sequence>
<protein>
    <submittedName>
        <fullName evidence="1">Uncharacterized protein</fullName>
    </submittedName>
</protein>
<proteinExistence type="predicted"/>